<dbReference type="SUPFAM" id="SSF49899">
    <property type="entry name" value="Concanavalin A-like lectins/glucanases"/>
    <property type="match status" value="5"/>
</dbReference>
<dbReference type="PANTHER" id="PTHR46943:SF1">
    <property type="entry name" value="PENTRAXIN-RELATED PROTEIN PTX3"/>
    <property type="match status" value="1"/>
</dbReference>
<comment type="caution">
    <text evidence="6">The sequence shown here is derived from an EMBL/GenBank/DDBJ whole genome shotgun (WGS) entry which is preliminary data.</text>
</comment>
<feature type="signal peptide" evidence="4">
    <location>
        <begin position="1"/>
        <end position="33"/>
    </location>
</feature>
<dbReference type="Proteomes" id="UP000293638">
    <property type="component" value="Unassembled WGS sequence"/>
</dbReference>
<dbReference type="InterPro" id="IPR006558">
    <property type="entry name" value="LamG-like"/>
</dbReference>
<feature type="domain" description="LamG-like jellyroll fold" evidence="5">
    <location>
        <begin position="602"/>
        <end position="738"/>
    </location>
</feature>
<feature type="compositionally biased region" description="Polar residues" evidence="3">
    <location>
        <begin position="77"/>
        <end position="87"/>
    </location>
</feature>
<evidence type="ECO:0000256" key="1">
    <source>
        <dbReference type="ARBA" id="ARBA00022729"/>
    </source>
</evidence>
<feature type="region of interest" description="Disordered" evidence="3">
    <location>
        <begin position="69"/>
        <end position="92"/>
    </location>
</feature>
<evidence type="ECO:0000313" key="7">
    <source>
        <dbReference type="Proteomes" id="UP000293638"/>
    </source>
</evidence>
<feature type="domain" description="LamG-like jellyroll fold" evidence="5">
    <location>
        <begin position="1012"/>
        <end position="1152"/>
    </location>
</feature>
<reference evidence="6 7" key="1">
    <citation type="submission" date="2019-02" db="EMBL/GenBank/DDBJ databases">
        <title>Genomic Encyclopedia of Type Strains, Phase IV (KMG-IV): sequencing the most valuable type-strain genomes for metagenomic binning, comparative biology and taxonomic classification.</title>
        <authorList>
            <person name="Goeker M."/>
        </authorList>
    </citation>
    <scope>NUCLEOTIDE SEQUENCE [LARGE SCALE GENOMIC DNA]</scope>
    <source>
        <strain evidence="6 7">DSM 45622</strain>
    </source>
</reference>
<dbReference type="Gene3D" id="2.60.120.200">
    <property type="match status" value="5"/>
</dbReference>
<keyword evidence="6" id="KW-0430">Lectin</keyword>
<name>A0A4Q7NG89_9ACTN</name>
<sequence>MADIRGVRGRSRRWLVPVVAVAVLLGAPAAALAAFTATGTSSSTLTAASHFNTYREAVAANSASSSYRLDESRSSSAQSAMTDSGTAAANGVVEPPTNGALGIWSFDSLNAGQSTASTAYDDSGAANSLVLGGGARIDSTGHAGSALATTADGAVTSSSVPFHTNASFTASTWVWLTDAESSWRTALAARGAAGSAFFLQYNSQVGKWSFVATRSDANAPVADSAIGTSTPQTRTWTLLTGVFDATAGTISLYVNGTLESTVAHTTTWDAQTAVYAGQNWYGSQAVDQWRGRIDDATVWQRALSGSEVSTLAGGGSVSSTGLALSWSMAEGTGTTTADGSGSGVTGTLTGGATWLSGRVGGTYAVAMGGGHADATRSDLDITKPFTVAAWVFLKGTSTHFQTAVSVPDGPAWDGAWLQADSSGKWRFAMSNLAAYNASGTSDNAISSASAATNTWVYLTGVYTGTQLLLYVNGTQDGSIAHTQTQASTGPLRLGQAISDASTSDQWTGSVDDVRVWQRAFTASDVTAVTTAVGQPPATEYPLDGGSGTTVADASAHGNLGTVTGAVTWSSGSATTSMGAHLEFPGSTSAYVSGAKQAVRTDQTFTVGAWVRPTATGAYRTAVAEYGSTAPAFNLQATSSGNWSFTMLSQDTAAPSAYASFGGAPVVGQWTYLTGVYDATAGTATLWINGVAQSPATVSARFNGANLRVGGSLYAGASVDGWSGGIDDVRLWQRALSSAEITALAEGRGQTMATEYRLDEGSGTALTDTSTAATSNAGTVTGSATWATGSATTPYGAHLEFSNDVTSYAGSASPGIDTSQSYTASAWVRLNAVDGTYRTAVSEVSTTVAAFFLQYDAVNGDWNFTVTGSNASSPARYMAHGGVPAAGVWTLLTGVFDSSAGTATLYVNGGQVSSVSGVSSWAAPSLRIGRARYGGAATDPWNGGVDDVRLWQQALSASQVSALAGVPRPDVRAVAGLPGALQGAQQGLQSTTALGFPGSGSTAHTAGAVTAPTTFSLDGWFRSTGTAGGTIVAFGSSPNGPATTTDRALYLTASGGVRFQASASSGVASTRTGLADGAWHHVLVSVSASAGTSLYVDGKLDGTDATVKPSTSYAGYWRLGSGNLAGLPSRPPSDGLTGTLDEIAVYPTALSAQDAALHYHSNH</sequence>
<protein>
    <submittedName>
        <fullName evidence="6">Concanavalin A-like lectin/glucanase superfamily protein</fullName>
    </submittedName>
</protein>
<evidence type="ECO:0000256" key="2">
    <source>
        <dbReference type="ARBA" id="ARBA00023157"/>
    </source>
</evidence>
<evidence type="ECO:0000256" key="3">
    <source>
        <dbReference type="SAM" id="MobiDB-lite"/>
    </source>
</evidence>
<dbReference type="Pfam" id="PF13385">
    <property type="entry name" value="Laminin_G_3"/>
    <property type="match status" value="5"/>
</dbReference>
<feature type="chain" id="PRO_5020363891" evidence="4">
    <location>
        <begin position="34"/>
        <end position="1162"/>
    </location>
</feature>
<dbReference type="PANTHER" id="PTHR46943">
    <property type="entry name" value="PENTRAXIN-RELATED PROTEIN PTX3"/>
    <property type="match status" value="1"/>
</dbReference>
<evidence type="ECO:0000256" key="4">
    <source>
        <dbReference type="SAM" id="SignalP"/>
    </source>
</evidence>
<feature type="domain" description="LamG-like jellyroll fold" evidence="5">
    <location>
        <begin position="819"/>
        <end position="957"/>
    </location>
</feature>
<dbReference type="InterPro" id="IPR013320">
    <property type="entry name" value="ConA-like_dom_sf"/>
</dbReference>
<organism evidence="6 7">
    <name type="scientific">Motilibacter rhizosphaerae</name>
    <dbReference type="NCBI Taxonomy" id="598652"/>
    <lineage>
        <taxon>Bacteria</taxon>
        <taxon>Bacillati</taxon>
        <taxon>Actinomycetota</taxon>
        <taxon>Actinomycetes</taxon>
        <taxon>Motilibacterales</taxon>
        <taxon>Motilibacteraceae</taxon>
        <taxon>Motilibacter</taxon>
    </lineage>
</organism>
<keyword evidence="7" id="KW-1185">Reference proteome</keyword>
<dbReference type="GO" id="GO:0006955">
    <property type="term" value="P:immune response"/>
    <property type="evidence" value="ECO:0007669"/>
    <property type="project" value="InterPro"/>
</dbReference>
<dbReference type="AlphaFoldDB" id="A0A4Q7NG89"/>
<keyword evidence="1 4" id="KW-0732">Signal</keyword>
<evidence type="ECO:0000259" key="5">
    <source>
        <dbReference type="SMART" id="SM00560"/>
    </source>
</evidence>
<accession>A0A4Q7NG89</accession>
<dbReference type="InterPro" id="IPR042837">
    <property type="entry name" value="PTX3"/>
</dbReference>
<dbReference type="SMART" id="SM00560">
    <property type="entry name" value="LamGL"/>
    <property type="match status" value="5"/>
</dbReference>
<dbReference type="OrthoDB" id="324838at2"/>
<keyword evidence="2" id="KW-1015">Disulfide bond</keyword>
<dbReference type="EMBL" id="SGXD01000004">
    <property type="protein sequence ID" value="RZS82758.1"/>
    <property type="molecule type" value="Genomic_DNA"/>
</dbReference>
<feature type="domain" description="LamG-like jellyroll fold" evidence="5">
    <location>
        <begin position="383"/>
        <end position="523"/>
    </location>
</feature>
<evidence type="ECO:0000313" key="6">
    <source>
        <dbReference type="EMBL" id="RZS82758.1"/>
    </source>
</evidence>
<dbReference type="GO" id="GO:0030246">
    <property type="term" value="F:carbohydrate binding"/>
    <property type="evidence" value="ECO:0007669"/>
    <property type="project" value="UniProtKB-KW"/>
</dbReference>
<dbReference type="RefSeq" id="WP_130493904.1">
    <property type="nucleotide sequence ID" value="NZ_SGXD01000004.1"/>
</dbReference>
<proteinExistence type="predicted"/>
<gene>
    <name evidence="6" type="ORF">EV189_3153</name>
</gene>
<feature type="domain" description="LamG-like jellyroll fold" evidence="5">
    <location>
        <begin position="166"/>
        <end position="306"/>
    </location>
</feature>